<evidence type="ECO:0000313" key="3">
    <source>
        <dbReference type="Proteomes" id="UP000663880"/>
    </source>
</evidence>
<evidence type="ECO:0000256" key="1">
    <source>
        <dbReference type="SAM" id="Coils"/>
    </source>
</evidence>
<dbReference type="Gene3D" id="1.20.58.60">
    <property type="match status" value="1"/>
</dbReference>
<keyword evidence="1" id="KW-0175">Coiled coil</keyword>
<reference evidence="2" key="1">
    <citation type="submission" date="2021-02" db="EMBL/GenBank/DDBJ databases">
        <authorList>
            <person name="Steward A R."/>
        </authorList>
    </citation>
    <scope>NUCLEOTIDE SEQUENCE</scope>
</reference>
<organism evidence="2 3">
    <name type="scientific">Pieris macdunnoughi</name>
    <dbReference type="NCBI Taxonomy" id="345717"/>
    <lineage>
        <taxon>Eukaryota</taxon>
        <taxon>Metazoa</taxon>
        <taxon>Ecdysozoa</taxon>
        <taxon>Arthropoda</taxon>
        <taxon>Hexapoda</taxon>
        <taxon>Insecta</taxon>
        <taxon>Pterygota</taxon>
        <taxon>Neoptera</taxon>
        <taxon>Endopterygota</taxon>
        <taxon>Lepidoptera</taxon>
        <taxon>Glossata</taxon>
        <taxon>Ditrysia</taxon>
        <taxon>Papilionoidea</taxon>
        <taxon>Pieridae</taxon>
        <taxon>Pierinae</taxon>
        <taxon>Pieris</taxon>
    </lineage>
</organism>
<name>A0A821SIK4_9NEOP</name>
<gene>
    <name evidence="2" type="ORF">PMACD_LOCUS7468</name>
</gene>
<evidence type="ECO:0000313" key="2">
    <source>
        <dbReference type="EMBL" id="CAF4855802.1"/>
    </source>
</evidence>
<keyword evidence="3" id="KW-1185">Reference proteome</keyword>
<dbReference type="AlphaFoldDB" id="A0A821SIK4"/>
<dbReference type="EMBL" id="CAJOBZ010000018">
    <property type="protein sequence ID" value="CAF4855802.1"/>
    <property type="molecule type" value="Genomic_DNA"/>
</dbReference>
<feature type="coiled-coil region" evidence="1">
    <location>
        <begin position="125"/>
        <end position="177"/>
    </location>
</feature>
<sequence>MENENIIEDGDASVFQSTFDNLFILREFSNISSSLSDEEFLATVPKEKIESVRWISVFRCIKQDILDMMVREMNKMWSTEDMHQKLEILETQREKYAEINPHNSAWRPQHDSVKNQLRALDAGILRNQKALLESLLKEYDEKVNKLQKTVQAKRQYLKAVTMDIQKYEKNVEEVMSKICEKIQTHTALGEEIIPKFDNDVWLSNTQKDVE</sequence>
<comment type="caution">
    <text evidence="2">The sequence shown here is derived from an EMBL/GenBank/DDBJ whole genome shotgun (WGS) entry which is preliminary data.</text>
</comment>
<dbReference type="Proteomes" id="UP000663880">
    <property type="component" value="Unassembled WGS sequence"/>
</dbReference>
<proteinExistence type="predicted"/>
<accession>A0A821SIK4</accession>
<protein>
    <submittedName>
        <fullName evidence="2">Uncharacterized protein</fullName>
    </submittedName>
</protein>
<dbReference type="OrthoDB" id="7037674at2759"/>